<gene>
    <name evidence="2" type="ORF">B296_00007271</name>
</gene>
<accession>A0A427AUX4</accession>
<dbReference type="Proteomes" id="UP000287651">
    <property type="component" value="Unassembled WGS sequence"/>
</dbReference>
<protein>
    <submittedName>
        <fullName evidence="2">Uncharacterized protein</fullName>
    </submittedName>
</protein>
<reference evidence="2 3" key="1">
    <citation type="journal article" date="2014" name="Agronomy (Basel)">
        <title>A Draft Genome Sequence for Ensete ventricosum, the Drought-Tolerant Tree Against Hunger.</title>
        <authorList>
            <person name="Harrison J."/>
            <person name="Moore K.A."/>
            <person name="Paszkiewicz K."/>
            <person name="Jones T."/>
            <person name="Grant M."/>
            <person name="Ambacheew D."/>
            <person name="Muzemil S."/>
            <person name="Studholme D.J."/>
        </authorList>
    </citation>
    <scope>NUCLEOTIDE SEQUENCE [LARGE SCALE GENOMIC DNA]</scope>
</reference>
<evidence type="ECO:0000256" key="1">
    <source>
        <dbReference type="SAM" id="Coils"/>
    </source>
</evidence>
<dbReference type="AlphaFoldDB" id="A0A427AUX4"/>
<organism evidence="2 3">
    <name type="scientific">Ensete ventricosum</name>
    <name type="common">Abyssinian banana</name>
    <name type="synonym">Musa ensete</name>
    <dbReference type="NCBI Taxonomy" id="4639"/>
    <lineage>
        <taxon>Eukaryota</taxon>
        <taxon>Viridiplantae</taxon>
        <taxon>Streptophyta</taxon>
        <taxon>Embryophyta</taxon>
        <taxon>Tracheophyta</taxon>
        <taxon>Spermatophyta</taxon>
        <taxon>Magnoliopsida</taxon>
        <taxon>Liliopsida</taxon>
        <taxon>Zingiberales</taxon>
        <taxon>Musaceae</taxon>
        <taxon>Ensete</taxon>
    </lineage>
</organism>
<proteinExistence type="predicted"/>
<sequence length="132" mass="15262">MKDICGMWICKDDEDYYVLHMANWALRDSCATMQARWPNLSYQAKVWDNSEAASEFGRLVTHIGNRASLFEAEIKKLKTDGDLKQLTIARQRVDELTGRLEQADKELNELREGLAESQRHMKIIESRSSEGR</sequence>
<name>A0A427AUX4_ENSVE</name>
<evidence type="ECO:0000313" key="2">
    <source>
        <dbReference type="EMBL" id="RRT79926.1"/>
    </source>
</evidence>
<comment type="caution">
    <text evidence="2">The sequence shown here is derived from an EMBL/GenBank/DDBJ whole genome shotgun (WGS) entry which is preliminary data.</text>
</comment>
<keyword evidence="1" id="KW-0175">Coiled coil</keyword>
<evidence type="ECO:0000313" key="3">
    <source>
        <dbReference type="Proteomes" id="UP000287651"/>
    </source>
</evidence>
<dbReference type="EMBL" id="AMZH03001278">
    <property type="protein sequence ID" value="RRT79926.1"/>
    <property type="molecule type" value="Genomic_DNA"/>
</dbReference>
<feature type="coiled-coil region" evidence="1">
    <location>
        <begin position="86"/>
        <end position="127"/>
    </location>
</feature>